<organism evidence="2">
    <name type="scientific">Chaetoceros debilis</name>
    <dbReference type="NCBI Taxonomy" id="122233"/>
    <lineage>
        <taxon>Eukaryota</taxon>
        <taxon>Sar</taxon>
        <taxon>Stramenopiles</taxon>
        <taxon>Ochrophyta</taxon>
        <taxon>Bacillariophyta</taxon>
        <taxon>Coscinodiscophyceae</taxon>
        <taxon>Chaetocerotophycidae</taxon>
        <taxon>Chaetocerotales</taxon>
        <taxon>Chaetocerotaceae</taxon>
        <taxon>Chaetoceros</taxon>
    </lineage>
</organism>
<keyword evidence="1" id="KW-0732">Signal</keyword>
<evidence type="ECO:0000256" key="1">
    <source>
        <dbReference type="SAM" id="SignalP"/>
    </source>
</evidence>
<dbReference type="SUPFAM" id="SSF55961">
    <property type="entry name" value="Bet v1-like"/>
    <property type="match status" value="1"/>
</dbReference>
<name>A0A6S8S738_9STRA</name>
<dbReference type="EMBL" id="HBIO01004886">
    <property type="protein sequence ID" value="CAE0458550.1"/>
    <property type="molecule type" value="Transcribed_RNA"/>
</dbReference>
<sequence>MTNYVAITSILSLLLGAQVSAFSVPMFKEHRAMQRTTPSKTDGVEIELPDFDELFGRIQEVSPLASMAIDGKRGGFDVADAQYTSNLKWKKIEANKKKLVYKIDKIDNFQGLGCPIVRFRSTIEGPCVGALMAEFVMSLDQRSKWDPQVALVDEIFPIYDVDAANIAMDFQYGDCIRLGIGYCQTKSNPLVDAREQLILCGIQELPGNGCVIWGTEMEEWHNNLMPGEKRMTRSKSHLFSIALVPRDDNSFDVEYILQLEVGGVIPNFLTTPVLVETIKSMLRYAKTQFSDDDVLAPYLKTQAEKEDFMINQRQSLLIPF</sequence>
<dbReference type="Gene3D" id="3.30.530.20">
    <property type="match status" value="1"/>
</dbReference>
<dbReference type="AlphaFoldDB" id="A0A6S8S738"/>
<protein>
    <recommendedName>
        <fullName evidence="4">START domain-containing protein</fullName>
    </recommendedName>
</protein>
<gene>
    <name evidence="2" type="ORF">CDEB00056_LOCUS3390</name>
    <name evidence="3" type="ORF">CDEB00056_LOCUS3391</name>
</gene>
<dbReference type="InterPro" id="IPR023393">
    <property type="entry name" value="START-like_dom_sf"/>
</dbReference>
<evidence type="ECO:0000313" key="3">
    <source>
        <dbReference type="EMBL" id="CAE0458550.1"/>
    </source>
</evidence>
<evidence type="ECO:0008006" key="4">
    <source>
        <dbReference type="Google" id="ProtNLM"/>
    </source>
</evidence>
<feature type="signal peptide" evidence="1">
    <location>
        <begin position="1"/>
        <end position="21"/>
    </location>
</feature>
<reference evidence="2" key="1">
    <citation type="submission" date="2021-01" db="EMBL/GenBank/DDBJ databases">
        <authorList>
            <person name="Corre E."/>
            <person name="Pelletier E."/>
            <person name="Niang G."/>
            <person name="Scheremetjew M."/>
            <person name="Finn R."/>
            <person name="Kale V."/>
            <person name="Holt S."/>
            <person name="Cochrane G."/>
            <person name="Meng A."/>
            <person name="Brown T."/>
            <person name="Cohen L."/>
        </authorList>
    </citation>
    <scope>NUCLEOTIDE SEQUENCE</scope>
    <source>
        <strain evidence="2">MM31A-1</strain>
    </source>
</reference>
<evidence type="ECO:0000313" key="2">
    <source>
        <dbReference type="EMBL" id="CAE0458549.1"/>
    </source>
</evidence>
<dbReference type="EMBL" id="HBIO01004885">
    <property type="protein sequence ID" value="CAE0458549.1"/>
    <property type="molecule type" value="Transcribed_RNA"/>
</dbReference>
<feature type="chain" id="PRO_5036191441" description="START domain-containing protein" evidence="1">
    <location>
        <begin position="22"/>
        <end position="320"/>
    </location>
</feature>
<proteinExistence type="predicted"/>
<accession>A0A6S8S738</accession>